<organism evidence="1 2">
    <name type="scientific">Entomophthora muscae</name>
    <dbReference type="NCBI Taxonomy" id="34485"/>
    <lineage>
        <taxon>Eukaryota</taxon>
        <taxon>Fungi</taxon>
        <taxon>Fungi incertae sedis</taxon>
        <taxon>Zoopagomycota</taxon>
        <taxon>Entomophthoromycotina</taxon>
        <taxon>Entomophthoromycetes</taxon>
        <taxon>Entomophthorales</taxon>
        <taxon>Entomophthoraceae</taxon>
        <taxon>Entomophthora</taxon>
    </lineage>
</organism>
<reference evidence="1" key="1">
    <citation type="submission" date="2022-04" db="EMBL/GenBank/DDBJ databases">
        <title>Genome of the entomopathogenic fungus Entomophthora muscae.</title>
        <authorList>
            <person name="Elya C."/>
            <person name="Lovett B.R."/>
            <person name="Lee E."/>
            <person name="Macias A.M."/>
            <person name="Hajek A.E."/>
            <person name="De Bivort B.L."/>
            <person name="Kasson M.T."/>
            <person name="De Fine Licht H.H."/>
            <person name="Stajich J.E."/>
        </authorList>
    </citation>
    <scope>NUCLEOTIDE SEQUENCE</scope>
    <source>
        <strain evidence="1">Berkeley</strain>
    </source>
</reference>
<accession>A0ACC2TRF6</accession>
<comment type="caution">
    <text evidence="1">The sequence shown here is derived from an EMBL/GenBank/DDBJ whole genome shotgun (WGS) entry which is preliminary data.</text>
</comment>
<protein>
    <submittedName>
        <fullName evidence="1">Uncharacterized protein</fullName>
    </submittedName>
</protein>
<evidence type="ECO:0000313" key="1">
    <source>
        <dbReference type="EMBL" id="KAJ9077133.1"/>
    </source>
</evidence>
<keyword evidence="2" id="KW-1185">Reference proteome</keyword>
<name>A0ACC2TRF6_9FUNG</name>
<sequence>MSSNSAKSNLPQASDKKAKQEIITSRSLKLLEYLKTAFKGAVTTFSYAKIEQTFSELAKAYPDEFKKVYEEAVTEWKSNFNKEIQDIFKRHDVANKLAKIDRCIKTQTPVSKFPENPFINPNTNKRARTLLELDPVSVLKAAKIDVLRKEILDIKNKRKKIESKNEKLYIEATRTKEELIAKAESLKTNFSETLNVANMLASEEIQSLLKSTSALSTDIISLTKN</sequence>
<dbReference type="Proteomes" id="UP001165960">
    <property type="component" value="Unassembled WGS sequence"/>
</dbReference>
<evidence type="ECO:0000313" key="2">
    <source>
        <dbReference type="Proteomes" id="UP001165960"/>
    </source>
</evidence>
<gene>
    <name evidence="1" type="ORF">DSO57_1019574</name>
</gene>
<proteinExistence type="predicted"/>
<dbReference type="EMBL" id="QTSX02002218">
    <property type="protein sequence ID" value="KAJ9077133.1"/>
    <property type="molecule type" value="Genomic_DNA"/>
</dbReference>